<keyword evidence="3" id="KW-1185">Reference proteome</keyword>
<accession>A0A0G4IXD4</accession>
<sequence>MLDLGVEPVVASDGYTYRLSPLMTWCARFDYGSCTSPLTRETIRPEVYYNQDLEVVMNTWGDQVRRKRHGTTMSWVQRFCADTVVICPDGGGHGGGCPRRPQRAATAGPGTRCRKNGATVVGAPAGADRMPILERRLRTPRNPRA</sequence>
<protein>
    <submittedName>
        <fullName evidence="2">Uncharacterized protein</fullName>
    </submittedName>
</protein>
<proteinExistence type="predicted"/>
<reference evidence="2 3" key="1">
    <citation type="submission" date="2015-02" db="EMBL/GenBank/DDBJ databases">
        <authorList>
            <person name="Chooi Y.-H."/>
        </authorList>
    </citation>
    <scope>NUCLEOTIDE SEQUENCE [LARGE SCALE GENOMIC DNA]</scope>
    <source>
        <strain evidence="2">E3</strain>
    </source>
</reference>
<feature type="region of interest" description="Disordered" evidence="1">
    <location>
        <begin position="92"/>
        <end position="121"/>
    </location>
</feature>
<organism evidence="2 3">
    <name type="scientific">Plasmodiophora brassicae</name>
    <name type="common">Clubroot disease agent</name>
    <dbReference type="NCBI Taxonomy" id="37360"/>
    <lineage>
        <taxon>Eukaryota</taxon>
        <taxon>Sar</taxon>
        <taxon>Rhizaria</taxon>
        <taxon>Endomyxa</taxon>
        <taxon>Phytomyxea</taxon>
        <taxon>Plasmodiophorida</taxon>
        <taxon>Plasmodiophoridae</taxon>
        <taxon>Plasmodiophora</taxon>
    </lineage>
</organism>
<dbReference type="AlphaFoldDB" id="A0A0G4IXD4"/>
<evidence type="ECO:0000256" key="1">
    <source>
        <dbReference type="SAM" id="MobiDB-lite"/>
    </source>
</evidence>
<evidence type="ECO:0000313" key="3">
    <source>
        <dbReference type="Proteomes" id="UP000039324"/>
    </source>
</evidence>
<dbReference type="Proteomes" id="UP000039324">
    <property type="component" value="Unassembled WGS sequence"/>
</dbReference>
<gene>
    <name evidence="2" type="ORF">PBRA_007434</name>
</gene>
<dbReference type="EMBL" id="CDSF01000092">
    <property type="protein sequence ID" value="CEO99701.1"/>
    <property type="molecule type" value="Genomic_DNA"/>
</dbReference>
<name>A0A0G4IXD4_PLABS</name>
<evidence type="ECO:0000313" key="2">
    <source>
        <dbReference type="EMBL" id="CEO99701.1"/>
    </source>
</evidence>